<name>A0A0F9PWG2_9ZZZZ</name>
<sequence>MIRVICNASTMIHNASDPLDNLIQLLGTHMLCPLHEEFHCYKASKANGLWHLSGNFENLSHAFRLVTDEQNTIEEIERLAASNMMRNDYQKAAFKLYQDHLVLRTPTHHLMLNSAEVDKWQKGFPSARVRRMEELLIDAEVVGFRFSAEQRTVLAA</sequence>
<organism evidence="1">
    <name type="scientific">marine sediment metagenome</name>
    <dbReference type="NCBI Taxonomy" id="412755"/>
    <lineage>
        <taxon>unclassified sequences</taxon>
        <taxon>metagenomes</taxon>
        <taxon>ecological metagenomes</taxon>
    </lineage>
</organism>
<dbReference type="AlphaFoldDB" id="A0A0F9PWG2"/>
<comment type="caution">
    <text evidence="1">The sequence shown here is derived from an EMBL/GenBank/DDBJ whole genome shotgun (WGS) entry which is preliminary data.</text>
</comment>
<reference evidence="1" key="1">
    <citation type="journal article" date="2015" name="Nature">
        <title>Complex archaea that bridge the gap between prokaryotes and eukaryotes.</title>
        <authorList>
            <person name="Spang A."/>
            <person name="Saw J.H."/>
            <person name="Jorgensen S.L."/>
            <person name="Zaremba-Niedzwiedzka K."/>
            <person name="Martijn J."/>
            <person name="Lind A.E."/>
            <person name="van Eijk R."/>
            <person name="Schleper C."/>
            <person name="Guy L."/>
            <person name="Ettema T.J."/>
        </authorList>
    </citation>
    <scope>NUCLEOTIDE SEQUENCE</scope>
</reference>
<accession>A0A0F9PWG2</accession>
<evidence type="ECO:0000313" key="1">
    <source>
        <dbReference type="EMBL" id="KKN34564.1"/>
    </source>
</evidence>
<proteinExistence type="predicted"/>
<gene>
    <name evidence="1" type="ORF">LCGC14_0792450</name>
</gene>
<protein>
    <submittedName>
        <fullName evidence="1">Uncharacterized protein</fullName>
    </submittedName>
</protein>
<dbReference type="EMBL" id="LAZR01002097">
    <property type="protein sequence ID" value="KKN34564.1"/>
    <property type="molecule type" value="Genomic_DNA"/>
</dbReference>